<reference evidence="1 2" key="1">
    <citation type="journal article" date="2019" name="Genome Biol. Evol.">
        <title>Day and night: Metabolic profiles and evolutionary relationships of six axenic non-marine cyanobacteria.</title>
        <authorList>
            <person name="Will S.E."/>
            <person name="Henke P."/>
            <person name="Boedeker C."/>
            <person name="Huang S."/>
            <person name="Brinkmann H."/>
            <person name="Rohde M."/>
            <person name="Jarek M."/>
            <person name="Friedl T."/>
            <person name="Seufert S."/>
            <person name="Schumacher M."/>
            <person name="Overmann J."/>
            <person name="Neumann-Schaal M."/>
            <person name="Petersen J."/>
        </authorList>
    </citation>
    <scope>NUCLEOTIDE SEQUENCE [LARGE SCALE GENOMIC DNA]</scope>
    <source>
        <strain evidence="1 2">PCC 6912</strain>
    </source>
</reference>
<dbReference type="Pfam" id="PF11332">
    <property type="entry name" value="DUF3134"/>
    <property type="match status" value="1"/>
</dbReference>
<dbReference type="EMBL" id="RSCJ01000001">
    <property type="protein sequence ID" value="RUR86665.1"/>
    <property type="molecule type" value="Genomic_DNA"/>
</dbReference>
<protein>
    <recommendedName>
        <fullName evidence="3">DUF3134 domain-containing protein</fullName>
    </recommendedName>
</protein>
<evidence type="ECO:0000313" key="1">
    <source>
        <dbReference type="EMBL" id="RUR86665.1"/>
    </source>
</evidence>
<dbReference type="OrthoDB" id="542362at2"/>
<evidence type="ECO:0000313" key="2">
    <source>
        <dbReference type="Proteomes" id="UP000268857"/>
    </source>
</evidence>
<gene>
    <name evidence="1" type="ORF">PCC6912_01080</name>
</gene>
<name>A0A3S0Y6G2_CHLFR</name>
<comment type="caution">
    <text evidence="1">The sequence shown here is derived from an EMBL/GenBank/DDBJ whole genome shotgun (WGS) entry which is preliminary data.</text>
</comment>
<keyword evidence="2" id="KW-1185">Reference proteome</keyword>
<evidence type="ECO:0008006" key="3">
    <source>
        <dbReference type="Google" id="ProtNLM"/>
    </source>
</evidence>
<dbReference type="InterPro" id="IPR021481">
    <property type="entry name" value="DUF3134"/>
</dbReference>
<accession>A0A3S0Y6G2</accession>
<proteinExistence type="predicted"/>
<organism evidence="1 2">
    <name type="scientific">Chlorogloeopsis fritschii PCC 6912</name>
    <dbReference type="NCBI Taxonomy" id="211165"/>
    <lineage>
        <taxon>Bacteria</taxon>
        <taxon>Bacillati</taxon>
        <taxon>Cyanobacteriota</taxon>
        <taxon>Cyanophyceae</taxon>
        <taxon>Nostocales</taxon>
        <taxon>Chlorogloeopsidaceae</taxon>
        <taxon>Chlorogloeopsis</taxon>
    </lineage>
</organism>
<dbReference type="Proteomes" id="UP000268857">
    <property type="component" value="Unassembled WGS sequence"/>
</dbReference>
<dbReference type="RefSeq" id="WP_016874420.1">
    <property type="nucleotide sequence ID" value="NZ_AJLN01000116.1"/>
</dbReference>
<sequence length="81" mass="9768">MVKPSEPVLHEEPRNQRAAVIPLKHEESFLEWLRNRGRLISRGTEEYYDYDDEEEEELSSIMSNTTYDYEEQETEELDLEE</sequence>
<dbReference type="AlphaFoldDB" id="A0A3S0Y6G2"/>